<feature type="compositionally biased region" description="Low complexity" evidence="16">
    <location>
        <begin position="19"/>
        <end position="28"/>
    </location>
</feature>
<dbReference type="GO" id="GO:0046872">
    <property type="term" value="F:metal ion binding"/>
    <property type="evidence" value="ECO:0007669"/>
    <property type="project" value="UniProtKB-KW"/>
</dbReference>
<dbReference type="Proteomes" id="UP000318093">
    <property type="component" value="Unassembled WGS sequence"/>
</dbReference>
<evidence type="ECO:0000256" key="2">
    <source>
        <dbReference type="ARBA" id="ARBA00001966"/>
    </source>
</evidence>
<dbReference type="SUPFAM" id="SSF55874">
    <property type="entry name" value="ATPase domain of HSP90 chaperone/DNA topoisomerase II/histidine kinase"/>
    <property type="match status" value="1"/>
</dbReference>
<dbReference type="GO" id="GO:0016020">
    <property type="term" value="C:membrane"/>
    <property type="evidence" value="ECO:0007669"/>
    <property type="project" value="InterPro"/>
</dbReference>
<gene>
    <name evidence="18" type="ORF">E6H03_12465</name>
</gene>
<comment type="function">
    <text evidence="14">Member of the two-component regulatory system NreB/NreC involved in the control of dissimilatory nitrate/nitrite reduction in response to oxygen. NreB functions as a direct oxygen sensor histidine kinase which is autophosphorylated, in the absence of oxygen, probably at the conserved histidine residue, and transfers its phosphate group probably to a conserved aspartate residue of NreC. NreB/NreC activates the expression of the nitrate (narGHJI) and nitrite (nir) reductase operons, as well as the putative nitrate transporter gene narT.</text>
</comment>
<evidence type="ECO:0000256" key="15">
    <source>
        <dbReference type="ARBA" id="ARBA00030800"/>
    </source>
</evidence>
<accession>A0A537J3W0</accession>
<dbReference type="PANTHER" id="PTHR24421:SF58">
    <property type="entry name" value="SIGNAL TRANSDUCTION HISTIDINE-PROTEIN KINASE_PHOSPHATASE UHPB"/>
    <property type="match status" value="1"/>
</dbReference>
<evidence type="ECO:0000256" key="13">
    <source>
        <dbReference type="ARBA" id="ARBA00023014"/>
    </source>
</evidence>
<dbReference type="CDD" id="cd16917">
    <property type="entry name" value="HATPase_UhpB-NarQ-NarX-like"/>
    <property type="match status" value="1"/>
</dbReference>
<keyword evidence="7" id="KW-0963">Cytoplasm</keyword>
<dbReference type="PANTHER" id="PTHR24421">
    <property type="entry name" value="NITRATE/NITRITE SENSOR PROTEIN NARX-RELATED"/>
    <property type="match status" value="1"/>
</dbReference>
<evidence type="ECO:0000259" key="17">
    <source>
        <dbReference type="PROSITE" id="PS50109"/>
    </source>
</evidence>
<dbReference type="GO" id="GO:0051539">
    <property type="term" value="F:4 iron, 4 sulfur cluster binding"/>
    <property type="evidence" value="ECO:0007669"/>
    <property type="project" value="UniProtKB-KW"/>
</dbReference>
<comment type="cofactor">
    <cofactor evidence="2">
        <name>[4Fe-4S] cluster</name>
        <dbReference type="ChEBI" id="CHEBI:49883"/>
    </cofactor>
</comment>
<evidence type="ECO:0000313" key="19">
    <source>
        <dbReference type="Proteomes" id="UP000318093"/>
    </source>
</evidence>
<evidence type="ECO:0000256" key="11">
    <source>
        <dbReference type="ARBA" id="ARBA00023004"/>
    </source>
</evidence>
<dbReference type="GO" id="GO:0005737">
    <property type="term" value="C:cytoplasm"/>
    <property type="evidence" value="ECO:0007669"/>
    <property type="project" value="UniProtKB-SubCell"/>
</dbReference>
<proteinExistence type="predicted"/>
<evidence type="ECO:0000256" key="7">
    <source>
        <dbReference type="ARBA" id="ARBA00022490"/>
    </source>
</evidence>
<evidence type="ECO:0000256" key="6">
    <source>
        <dbReference type="ARBA" id="ARBA00022485"/>
    </source>
</evidence>
<organism evidence="18 19">
    <name type="scientific">Candidatus Segetimicrobium genomatis</name>
    <dbReference type="NCBI Taxonomy" id="2569760"/>
    <lineage>
        <taxon>Bacteria</taxon>
        <taxon>Bacillati</taxon>
        <taxon>Candidatus Sysuimicrobiota</taxon>
        <taxon>Candidatus Sysuimicrobiia</taxon>
        <taxon>Candidatus Sysuimicrobiales</taxon>
        <taxon>Candidatus Segetimicrobiaceae</taxon>
        <taxon>Candidatus Segetimicrobium</taxon>
    </lineage>
</organism>
<dbReference type="Gene3D" id="1.20.5.1930">
    <property type="match status" value="1"/>
</dbReference>
<evidence type="ECO:0000256" key="9">
    <source>
        <dbReference type="ARBA" id="ARBA00022723"/>
    </source>
</evidence>
<dbReference type="InterPro" id="IPR011712">
    <property type="entry name" value="Sig_transdc_His_kin_sub3_dim/P"/>
</dbReference>
<dbReference type="InterPro" id="IPR004358">
    <property type="entry name" value="Sig_transdc_His_kin-like_C"/>
</dbReference>
<comment type="caution">
    <text evidence="18">The sequence shown here is derived from an EMBL/GenBank/DDBJ whole genome shotgun (WGS) entry which is preliminary data.</text>
</comment>
<dbReference type="GO" id="GO:0046983">
    <property type="term" value="F:protein dimerization activity"/>
    <property type="evidence" value="ECO:0007669"/>
    <property type="project" value="InterPro"/>
</dbReference>
<evidence type="ECO:0000313" key="18">
    <source>
        <dbReference type="EMBL" id="TMI78240.1"/>
    </source>
</evidence>
<dbReference type="Pfam" id="PF07730">
    <property type="entry name" value="HisKA_3"/>
    <property type="match status" value="1"/>
</dbReference>
<comment type="subcellular location">
    <subcellularLocation>
        <location evidence="3">Cytoplasm</location>
    </subcellularLocation>
</comment>
<keyword evidence="12" id="KW-0902">Two-component regulatory system</keyword>
<evidence type="ECO:0000256" key="14">
    <source>
        <dbReference type="ARBA" id="ARBA00024827"/>
    </source>
</evidence>
<keyword evidence="13" id="KW-0411">Iron-sulfur</keyword>
<dbReference type="SMART" id="SM00387">
    <property type="entry name" value="HATPase_c"/>
    <property type="match status" value="1"/>
</dbReference>
<dbReference type="InterPro" id="IPR036890">
    <property type="entry name" value="HATPase_C_sf"/>
</dbReference>
<feature type="region of interest" description="Disordered" evidence="16">
    <location>
        <begin position="1"/>
        <end position="39"/>
    </location>
</feature>
<evidence type="ECO:0000256" key="3">
    <source>
        <dbReference type="ARBA" id="ARBA00004496"/>
    </source>
</evidence>
<keyword evidence="11" id="KW-0408">Iron</keyword>
<dbReference type="InterPro" id="IPR050482">
    <property type="entry name" value="Sensor_HK_TwoCompSys"/>
</dbReference>
<dbReference type="Pfam" id="PF02518">
    <property type="entry name" value="HATPase_c"/>
    <property type="match status" value="1"/>
</dbReference>
<keyword evidence="6" id="KW-0004">4Fe-4S</keyword>
<dbReference type="InterPro" id="IPR005467">
    <property type="entry name" value="His_kinase_dom"/>
</dbReference>
<feature type="region of interest" description="Disordered" evidence="16">
    <location>
        <begin position="190"/>
        <end position="209"/>
    </location>
</feature>
<evidence type="ECO:0000256" key="1">
    <source>
        <dbReference type="ARBA" id="ARBA00000085"/>
    </source>
</evidence>
<evidence type="ECO:0000256" key="8">
    <source>
        <dbReference type="ARBA" id="ARBA00022679"/>
    </source>
</evidence>
<dbReference type="AlphaFoldDB" id="A0A537J3W0"/>
<name>A0A537J3W0_9BACT</name>
<feature type="domain" description="Histidine kinase" evidence="17">
    <location>
        <begin position="156"/>
        <end position="247"/>
    </location>
</feature>
<dbReference type="PROSITE" id="PS50109">
    <property type="entry name" value="HIS_KIN"/>
    <property type="match status" value="1"/>
</dbReference>
<dbReference type="InterPro" id="IPR003594">
    <property type="entry name" value="HATPase_dom"/>
</dbReference>
<keyword evidence="9" id="KW-0479">Metal-binding</keyword>
<dbReference type="EMBL" id="VBAN01000437">
    <property type="protein sequence ID" value="TMI78240.1"/>
    <property type="molecule type" value="Genomic_DNA"/>
</dbReference>
<reference evidence="18 19" key="1">
    <citation type="journal article" date="2019" name="Nat. Microbiol.">
        <title>Mediterranean grassland soil C-N compound turnover is dependent on rainfall and depth, and is mediated by genomically divergent microorganisms.</title>
        <authorList>
            <person name="Diamond S."/>
            <person name="Andeer P.F."/>
            <person name="Li Z."/>
            <person name="Crits-Christoph A."/>
            <person name="Burstein D."/>
            <person name="Anantharaman K."/>
            <person name="Lane K.R."/>
            <person name="Thomas B.C."/>
            <person name="Pan C."/>
            <person name="Northen T.R."/>
            <person name="Banfield J.F."/>
        </authorList>
    </citation>
    <scope>NUCLEOTIDE SEQUENCE [LARGE SCALE GENOMIC DNA]</scope>
    <source>
        <strain evidence="18">NP_6</strain>
    </source>
</reference>
<comment type="catalytic activity">
    <reaction evidence="1">
        <text>ATP + protein L-histidine = ADP + protein N-phospho-L-histidine.</text>
        <dbReference type="EC" id="2.7.13.3"/>
    </reaction>
</comment>
<dbReference type="PRINTS" id="PR00344">
    <property type="entry name" value="BCTRLSENSOR"/>
</dbReference>
<keyword evidence="10" id="KW-0418">Kinase</keyword>
<evidence type="ECO:0000256" key="16">
    <source>
        <dbReference type="SAM" id="MobiDB-lite"/>
    </source>
</evidence>
<evidence type="ECO:0000256" key="12">
    <source>
        <dbReference type="ARBA" id="ARBA00023012"/>
    </source>
</evidence>
<evidence type="ECO:0000256" key="4">
    <source>
        <dbReference type="ARBA" id="ARBA00012438"/>
    </source>
</evidence>
<feature type="compositionally biased region" description="Basic residues" evidence="16">
    <location>
        <begin position="8"/>
        <end position="18"/>
    </location>
</feature>
<dbReference type="GO" id="GO:0000155">
    <property type="term" value="F:phosphorelay sensor kinase activity"/>
    <property type="evidence" value="ECO:0007669"/>
    <property type="project" value="InterPro"/>
</dbReference>
<sequence>MGLARSKSPTKRAPKGRAKAGSSPAAKPADGDSAGPRGRVTAADRRRLAEVLHDGPLRIATAANIRLQALRRFINDPEASEALDEAILLIREVIASMRDLLRTGSGAVGDDPLSTRLQRAAARWSEMTGMRVHLNVPDGASDDPSGFSPEALDVAEQVIGEGIVNAWKHGGAQQMSVDVAPRKGGVMLTLRDDGSGLRPSTGADTPSGTKLGLRLLRSRISELGGWFHVRSPQGGGTTVKAWIPSGQPQASGEA</sequence>
<dbReference type="EC" id="2.7.13.3" evidence="4"/>
<evidence type="ECO:0000256" key="10">
    <source>
        <dbReference type="ARBA" id="ARBA00022777"/>
    </source>
</evidence>
<evidence type="ECO:0000256" key="5">
    <source>
        <dbReference type="ARBA" id="ARBA00017322"/>
    </source>
</evidence>
<keyword evidence="8" id="KW-0808">Transferase</keyword>
<dbReference type="Gene3D" id="3.30.565.10">
    <property type="entry name" value="Histidine kinase-like ATPase, C-terminal domain"/>
    <property type="match status" value="1"/>
</dbReference>
<protein>
    <recommendedName>
        <fullName evidence="5">Oxygen sensor histidine kinase NreB</fullName>
        <ecNumber evidence="4">2.7.13.3</ecNumber>
    </recommendedName>
    <alternativeName>
        <fullName evidence="15">Nitrogen regulation protein B</fullName>
    </alternativeName>
</protein>